<dbReference type="InterPro" id="IPR011010">
    <property type="entry name" value="DNA_brk_join_enz"/>
</dbReference>
<dbReference type="InterPro" id="IPR050090">
    <property type="entry name" value="Tyrosine_recombinase_XerCD"/>
</dbReference>
<gene>
    <name evidence="4" type="ORF">SAMN05660691_02268</name>
</gene>
<reference evidence="5" key="1">
    <citation type="submission" date="2016-10" db="EMBL/GenBank/DDBJ databases">
        <authorList>
            <person name="Varghese N."/>
            <person name="Submissions S."/>
        </authorList>
    </citation>
    <scope>NUCLEOTIDE SEQUENCE [LARGE SCALE GENOMIC DNA]</scope>
    <source>
        <strain evidence="5">DSM 17616</strain>
    </source>
</reference>
<name>A0A1H6LX36_9GAMM</name>
<keyword evidence="2" id="KW-0233">DNA recombination</keyword>
<dbReference type="Pfam" id="PF00589">
    <property type="entry name" value="Phage_integrase"/>
    <property type="match status" value="1"/>
</dbReference>
<keyword evidence="5" id="KW-1185">Reference proteome</keyword>
<sequence length="362" mass="41233">MANYTIAKRKTGGQTVYAVRVREKEKGVVIFSRAKNFHSKTAAVAWGKHMVNKVESCLDETDPDLVDCTLGELIDRYIGLKDASNRPVGRTARNTLLLIRRYPISQMLVTKIRPKDVISFCIERKQSANHPTPQTISIDVSCLRKVLKVAKSIFGVKTDDRCVIDAYAALHDLKLIARSNRRERRLEHSEQSQLLEQLRASEHHHASFLPLADLFELSLITCCRIGELCQLRWTDLDTANKVILIRDRKSPNGSVGNNCVLPLLGNALDIIERQPKQTELIFPYNSRSVTAAFRRVRKRLGITDLRYHDLRREGASRLIEQGFSVEEAARVTGHKDLKILWNVYVSIKPAHIHLKERQLTQS</sequence>
<dbReference type="PANTHER" id="PTHR30349">
    <property type="entry name" value="PHAGE INTEGRASE-RELATED"/>
    <property type="match status" value="1"/>
</dbReference>
<dbReference type="PROSITE" id="PS51898">
    <property type="entry name" value="TYR_RECOMBINASE"/>
    <property type="match status" value="1"/>
</dbReference>
<dbReference type="InterPro" id="IPR013762">
    <property type="entry name" value="Integrase-like_cat_sf"/>
</dbReference>
<dbReference type="RefSeq" id="WP_092793323.1">
    <property type="nucleotide sequence ID" value="NZ_FNXF01000007.1"/>
</dbReference>
<dbReference type="GO" id="GO:0015074">
    <property type="term" value="P:DNA integration"/>
    <property type="evidence" value="ECO:0007669"/>
    <property type="project" value="UniProtKB-KW"/>
</dbReference>
<protein>
    <submittedName>
        <fullName evidence="4">Phage integrase family protein</fullName>
    </submittedName>
</protein>
<evidence type="ECO:0000259" key="3">
    <source>
        <dbReference type="PROSITE" id="PS51898"/>
    </source>
</evidence>
<dbReference type="SUPFAM" id="SSF56349">
    <property type="entry name" value="DNA breaking-rejoining enzymes"/>
    <property type="match status" value="1"/>
</dbReference>
<dbReference type="PANTHER" id="PTHR30349:SF94">
    <property type="entry name" value="INTEGRASE_RECOMBINASE HI_1414-RELATED"/>
    <property type="match status" value="1"/>
</dbReference>
<accession>A0A1H6LX36</accession>
<dbReference type="InterPro" id="IPR002104">
    <property type="entry name" value="Integrase_catalytic"/>
</dbReference>
<dbReference type="GO" id="GO:0003677">
    <property type="term" value="F:DNA binding"/>
    <property type="evidence" value="ECO:0007669"/>
    <property type="project" value="InterPro"/>
</dbReference>
<organism evidence="4 5">
    <name type="scientific">Rheinheimera pacifica</name>
    <dbReference type="NCBI Taxonomy" id="173990"/>
    <lineage>
        <taxon>Bacteria</taxon>
        <taxon>Pseudomonadati</taxon>
        <taxon>Pseudomonadota</taxon>
        <taxon>Gammaproteobacteria</taxon>
        <taxon>Chromatiales</taxon>
        <taxon>Chromatiaceae</taxon>
        <taxon>Rheinheimera</taxon>
    </lineage>
</organism>
<proteinExistence type="predicted"/>
<dbReference type="EMBL" id="FNXF01000007">
    <property type="protein sequence ID" value="SEH93377.1"/>
    <property type="molecule type" value="Genomic_DNA"/>
</dbReference>
<dbReference type="GO" id="GO:0006310">
    <property type="term" value="P:DNA recombination"/>
    <property type="evidence" value="ECO:0007669"/>
    <property type="project" value="UniProtKB-KW"/>
</dbReference>
<evidence type="ECO:0000256" key="2">
    <source>
        <dbReference type="ARBA" id="ARBA00023172"/>
    </source>
</evidence>
<dbReference type="Proteomes" id="UP000199371">
    <property type="component" value="Unassembled WGS sequence"/>
</dbReference>
<evidence type="ECO:0000313" key="4">
    <source>
        <dbReference type="EMBL" id="SEH93377.1"/>
    </source>
</evidence>
<dbReference type="Gene3D" id="1.10.443.10">
    <property type="entry name" value="Intergrase catalytic core"/>
    <property type="match status" value="1"/>
</dbReference>
<feature type="domain" description="Tyr recombinase" evidence="3">
    <location>
        <begin position="181"/>
        <end position="359"/>
    </location>
</feature>
<dbReference type="AlphaFoldDB" id="A0A1H6LX36"/>
<evidence type="ECO:0000313" key="5">
    <source>
        <dbReference type="Proteomes" id="UP000199371"/>
    </source>
</evidence>
<dbReference type="STRING" id="173990.SAMN05660691_02268"/>
<dbReference type="CDD" id="cd00796">
    <property type="entry name" value="INT_Rci_Hp1_C"/>
    <property type="match status" value="1"/>
</dbReference>
<evidence type="ECO:0000256" key="1">
    <source>
        <dbReference type="ARBA" id="ARBA00022908"/>
    </source>
</evidence>
<dbReference type="OrthoDB" id="5567253at2"/>
<keyword evidence="1" id="KW-0229">DNA integration</keyword>